<dbReference type="InterPro" id="IPR050936">
    <property type="entry name" value="AP-1-like"/>
</dbReference>
<dbReference type="PANTHER" id="PTHR40621:SF9">
    <property type="entry name" value="MEAB PROTEIN"/>
    <property type="match status" value="1"/>
</dbReference>
<feature type="region of interest" description="Disordered" evidence="3">
    <location>
        <begin position="417"/>
        <end position="437"/>
    </location>
</feature>
<evidence type="ECO:0000259" key="4">
    <source>
        <dbReference type="PROSITE" id="PS00036"/>
    </source>
</evidence>
<keyword evidence="6" id="KW-1185">Reference proteome</keyword>
<name>A0A5C3Q9K4_9AGAR</name>
<dbReference type="InterPro" id="IPR046347">
    <property type="entry name" value="bZIP_sf"/>
</dbReference>
<dbReference type="OrthoDB" id="2285533at2759"/>
<protein>
    <recommendedName>
        <fullName evidence="4">BZIP domain-containing protein</fullName>
    </recommendedName>
</protein>
<dbReference type="GO" id="GO:0001228">
    <property type="term" value="F:DNA-binding transcription activator activity, RNA polymerase II-specific"/>
    <property type="evidence" value="ECO:0007669"/>
    <property type="project" value="TreeGrafter"/>
</dbReference>
<dbReference type="SUPFAM" id="SSF57959">
    <property type="entry name" value="Leucine zipper domain"/>
    <property type="match status" value="1"/>
</dbReference>
<feature type="region of interest" description="Disordered" evidence="3">
    <location>
        <begin position="196"/>
        <end position="234"/>
    </location>
</feature>
<dbReference type="PROSITE" id="PS00036">
    <property type="entry name" value="BZIP_BASIC"/>
    <property type="match status" value="1"/>
</dbReference>
<dbReference type="Proteomes" id="UP000305067">
    <property type="component" value="Unassembled WGS sequence"/>
</dbReference>
<feature type="compositionally biased region" description="Low complexity" evidence="3">
    <location>
        <begin position="223"/>
        <end position="234"/>
    </location>
</feature>
<dbReference type="GO" id="GO:0000976">
    <property type="term" value="F:transcription cis-regulatory region binding"/>
    <property type="evidence" value="ECO:0007669"/>
    <property type="project" value="InterPro"/>
</dbReference>
<keyword evidence="2" id="KW-0539">Nucleus</keyword>
<feature type="compositionally biased region" description="Polar residues" evidence="3">
    <location>
        <begin position="127"/>
        <end position="140"/>
    </location>
</feature>
<feature type="compositionally biased region" description="Polar residues" evidence="3">
    <location>
        <begin position="196"/>
        <end position="218"/>
    </location>
</feature>
<evidence type="ECO:0000313" key="5">
    <source>
        <dbReference type="EMBL" id="TFK98754.1"/>
    </source>
</evidence>
<organism evidence="5 6">
    <name type="scientific">Pterulicium gracile</name>
    <dbReference type="NCBI Taxonomy" id="1884261"/>
    <lineage>
        <taxon>Eukaryota</taxon>
        <taxon>Fungi</taxon>
        <taxon>Dikarya</taxon>
        <taxon>Basidiomycota</taxon>
        <taxon>Agaricomycotina</taxon>
        <taxon>Agaricomycetes</taxon>
        <taxon>Agaricomycetidae</taxon>
        <taxon>Agaricales</taxon>
        <taxon>Pleurotineae</taxon>
        <taxon>Pterulaceae</taxon>
        <taxon>Pterulicium</taxon>
    </lineage>
</organism>
<feature type="region of interest" description="Disordered" evidence="3">
    <location>
        <begin position="254"/>
        <end position="274"/>
    </location>
</feature>
<reference evidence="5 6" key="1">
    <citation type="journal article" date="2019" name="Nat. Ecol. Evol.">
        <title>Megaphylogeny resolves global patterns of mushroom evolution.</title>
        <authorList>
            <person name="Varga T."/>
            <person name="Krizsan K."/>
            <person name="Foldi C."/>
            <person name="Dima B."/>
            <person name="Sanchez-Garcia M."/>
            <person name="Sanchez-Ramirez S."/>
            <person name="Szollosi G.J."/>
            <person name="Szarkandi J.G."/>
            <person name="Papp V."/>
            <person name="Albert L."/>
            <person name="Andreopoulos W."/>
            <person name="Angelini C."/>
            <person name="Antonin V."/>
            <person name="Barry K.W."/>
            <person name="Bougher N.L."/>
            <person name="Buchanan P."/>
            <person name="Buyck B."/>
            <person name="Bense V."/>
            <person name="Catcheside P."/>
            <person name="Chovatia M."/>
            <person name="Cooper J."/>
            <person name="Damon W."/>
            <person name="Desjardin D."/>
            <person name="Finy P."/>
            <person name="Geml J."/>
            <person name="Haridas S."/>
            <person name="Hughes K."/>
            <person name="Justo A."/>
            <person name="Karasinski D."/>
            <person name="Kautmanova I."/>
            <person name="Kiss B."/>
            <person name="Kocsube S."/>
            <person name="Kotiranta H."/>
            <person name="LaButti K.M."/>
            <person name="Lechner B.E."/>
            <person name="Liimatainen K."/>
            <person name="Lipzen A."/>
            <person name="Lukacs Z."/>
            <person name="Mihaltcheva S."/>
            <person name="Morgado L.N."/>
            <person name="Niskanen T."/>
            <person name="Noordeloos M.E."/>
            <person name="Ohm R.A."/>
            <person name="Ortiz-Santana B."/>
            <person name="Ovrebo C."/>
            <person name="Racz N."/>
            <person name="Riley R."/>
            <person name="Savchenko A."/>
            <person name="Shiryaev A."/>
            <person name="Soop K."/>
            <person name="Spirin V."/>
            <person name="Szebenyi C."/>
            <person name="Tomsovsky M."/>
            <person name="Tulloss R.E."/>
            <person name="Uehling J."/>
            <person name="Grigoriev I.V."/>
            <person name="Vagvolgyi C."/>
            <person name="Papp T."/>
            <person name="Martin F.M."/>
            <person name="Miettinen O."/>
            <person name="Hibbett D.S."/>
            <person name="Nagy L.G."/>
        </authorList>
    </citation>
    <scope>NUCLEOTIDE SEQUENCE [LARGE SCALE GENOMIC DNA]</scope>
    <source>
        <strain evidence="5 6">CBS 309.79</strain>
    </source>
</reference>
<dbReference type="AlphaFoldDB" id="A0A5C3Q9K4"/>
<dbReference type="Gene3D" id="1.20.5.170">
    <property type="match status" value="1"/>
</dbReference>
<dbReference type="EMBL" id="ML178837">
    <property type="protein sequence ID" value="TFK98754.1"/>
    <property type="molecule type" value="Genomic_DNA"/>
</dbReference>
<proteinExistence type="predicted"/>
<evidence type="ECO:0000256" key="2">
    <source>
        <dbReference type="ARBA" id="ARBA00023242"/>
    </source>
</evidence>
<dbReference type="PANTHER" id="PTHR40621">
    <property type="entry name" value="TRANSCRIPTION FACTOR KAPC-RELATED"/>
    <property type="match status" value="1"/>
</dbReference>
<gene>
    <name evidence="5" type="ORF">BDV98DRAFT_657725</name>
</gene>
<dbReference type="GO" id="GO:0090575">
    <property type="term" value="C:RNA polymerase II transcription regulator complex"/>
    <property type="evidence" value="ECO:0007669"/>
    <property type="project" value="TreeGrafter"/>
</dbReference>
<feature type="region of interest" description="Disordered" evidence="3">
    <location>
        <begin position="1"/>
        <end position="38"/>
    </location>
</feature>
<sequence>MPKDTTSRSHSRHTTTPSDAAASGKMADVAVRKKKNADAQAAFRARRANYITTLEETVTSLESVVLQLQDSCRDTRAETSELRKENSKLRQQLCEQEKYIKGIMRKSISAPGVGSTPSTAGAGMHHASQSTRVGSSTSFGVDQYTGRPGASTISSGAYAGHTLPSADFSGQVSAMQSGYVDSAAGSSSAKYATSQYTGYASGSGSPDGTWTPVDSNGVMTGAPPSTTFSPDPSTLSGSYYSKDSLHSLDPSPYVFSSESLSPSDSPSSSTSLTAPFNNQYAYASADGARAEYDAYRRTHGSNSAADTMSVQPSDSYRAGSIHHAYSNHSNSPSPLAERTYLNEDRTLLIGPRSAYDVGSAHPSRSPSPCEEPPLSGTLSVLKAQAFGALRRTRCRTKLGDELMKNAKVANDVLQERGIVAGGGRRSLSGDDDDYYDQ</sequence>
<feature type="domain" description="BZIP" evidence="4">
    <location>
        <begin position="32"/>
        <end position="46"/>
    </location>
</feature>
<comment type="subcellular location">
    <subcellularLocation>
        <location evidence="1">Nucleus</location>
    </subcellularLocation>
</comment>
<feature type="region of interest" description="Disordered" evidence="3">
    <location>
        <begin position="110"/>
        <end position="142"/>
    </location>
</feature>
<dbReference type="InterPro" id="IPR004827">
    <property type="entry name" value="bZIP"/>
</dbReference>
<evidence type="ECO:0000313" key="6">
    <source>
        <dbReference type="Proteomes" id="UP000305067"/>
    </source>
</evidence>
<evidence type="ECO:0000256" key="3">
    <source>
        <dbReference type="SAM" id="MobiDB-lite"/>
    </source>
</evidence>
<evidence type="ECO:0000256" key="1">
    <source>
        <dbReference type="ARBA" id="ARBA00004123"/>
    </source>
</evidence>
<accession>A0A5C3Q9K4</accession>
<feature type="compositionally biased region" description="Low complexity" evidence="3">
    <location>
        <begin position="256"/>
        <end position="273"/>
    </location>
</feature>